<dbReference type="eggNOG" id="ENOG502S42M">
    <property type="taxonomic scope" value="Eukaryota"/>
</dbReference>
<reference evidence="2" key="2">
    <citation type="submission" date="2015-04" db="UniProtKB">
        <authorList>
            <consortium name="EnsemblPlants"/>
        </authorList>
    </citation>
    <scope>IDENTIFICATION</scope>
</reference>
<dbReference type="EnsemblPlants" id="OGLUM01G18560.1">
    <property type="protein sequence ID" value="OGLUM01G18560.1"/>
    <property type="gene ID" value="OGLUM01G18560"/>
</dbReference>
<name>A0A0D9Y8T4_9ORYZ</name>
<dbReference type="PANTHER" id="PTHR33144:SF16">
    <property type="entry name" value="OS02G0129000 PROTEIN"/>
    <property type="match status" value="1"/>
</dbReference>
<dbReference type="STRING" id="40148.A0A0D9Y8T4"/>
<accession>A0A0D9Y8T4</accession>
<dbReference type="Proteomes" id="UP000026961">
    <property type="component" value="Chromosome 1"/>
</dbReference>
<reference evidence="2" key="1">
    <citation type="submission" date="2013-08" db="EMBL/GenBank/DDBJ databases">
        <title>Oryza genome evolution.</title>
        <authorList>
            <person name="Wing R.A."/>
            <person name="Panaud O."/>
            <person name="Oliveira A.C."/>
        </authorList>
    </citation>
    <scope>NUCLEOTIDE SEQUENCE</scope>
</reference>
<dbReference type="AlphaFoldDB" id="A0A0D9Y8T4"/>
<feature type="compositionally biased region" description="Polar residues" evidence="1">
    <location>
        <begin position="435"/>
        <end position="465"/>
    </location>
</feature>
<feature type="region of interest" description="Disordered" evidence="1">
    <location>
        <begin position="433"/>
        <end position="480"/>
    </location>
</feature>
<proteinExistence type="predicted"/>
<feature type="region of interest" description="Disordered" evidence="1">
    <location>
        <begin position="1"/>
        <end position="52"/>
    </location>
</feature>
<organism evidence="2">
    <name type="scientific">Oryza glumipatula</name>
    <dbReference type="NCBI Taxonomy" id="40148"/>
    <lineage>
        <taxon>Eukaryota</taxon>
        <taxon>Viridiplantae</taxon>
        <taxon>Streptophyta</taxon>
        <taxon>Embryophyta</taxon>
        <taxon>Tracheophyta</taxon>
        <taxon>Spermatophyta</taxon>
        <taxon>Magnoliopsida</taxon>
        <taxon>Liliopsida</taxon>
        <taxon>Poales</taxon>
        <taxon>Poaceae</taxon>
        <taxon>BOP clade</taxon>
        <taxon>Oryzoideae</taxon>
        <taxon>Oryzeae</taxon>
        <taxon>Oryzinae</taxon>
        <taxon>Oryza</taxon>
    </lineage>
</organism>
<dbReference type="HOGENOM" id="CLU_055756_0_0_1"/>
<dbReference type="Pfam" id="PF03004">
    <property type="entry name" value="Transposase_24"/>
    <property type="match status" value="1"/>
</dbReference>
<protein>
    <recommendedName>
        <fullName evidence="4">Transposase Tnp1/En/Spm-like domain-containing protein</fullName>
    </recommendedName>
</protein>
<evidence type="ECO:0000256" key="1">
    <source>
        <dbReference type="SAM" id="MobiDB-lite"/>
    </source>
</evidence>
<keyword evidence="3" id="KW-1185">Reference proteome</keyword>
<feature type="compositionally biased region" description="Basic and acidic residues" evidence="1">
    <location>
        <begin position="14"/>
        <end position="27"/>
    </location>
</feature>
<feature type="compositionally biased region" description="Low complexity" evidence="1">
    <location>
        <begin position="466"/>
        <end position="480"/>
    </location>
</feature>
<evidence type="ECO:0000313" key="3">
    <source>
        <dbReference type="Proteomes" id="UP000026961"/>
    </source>
</evidence>
<feature type="region of interest" description="Disordered" evidence="1">
    <location>
        <begin position="65"/>
        <end position="84"/>
    </location>
</feature>
<dbReference type="InterPro" id="IPR004252">
    <property type="entry name" value="Probable_transposase_24"/>
</dbReference>
<evidence type="ECO:0008006" key="4">
    <source>
        <dbReference type="Google" id="ProtNLM"/>
    </source>
</evidence>
<dbReference type="Gramene" id="OGLUM01G18560.1">
    <property type="protein sequence ID" value="OGLUM01G18560.1"/>
    <property type="gene ID" value="OGLUM01G18560"/>
</dbReference>
<dbReference type="PANTHER" id="PTHR33144">
    <property type="entry name" value="OS10G0409366 PROTEIN-RELATED"/>
    <property type="match status" value="1"/>
</dbReference>
<evidence type="ECO:0000313" key="2">
    <source>
        <dbReference type="EnsemblPlants" id="OGLUM01G18560.1"/>
    </source>
</evidence>
<reference evidence="2" key="3">
    <citation type="submission" date="2018-05" db="EMBL/GenBank/DDBJ databases">
        <title>OgluRS3 (Oryza glumaepatula Reference Sequence Version 3).</title>
        <authorList>
            <person name="Zhang J."/>
            <person name="Kudrna D."/>
            <person name="Lee S."/>
            <person name="Talag J."/>
            <person name="Welchert J."/>
            <person name="Wing R.A."/>
        </authorList>
    </citation>
    <scope>NUCLEOTIDE SEQUENCE [LARGE SCALE GENOMIC DNA]</scope>
</reference>
<sequence>MERGLQIRARLRPNKGEPEKARLDGEARTAQSTGQAVHHSNLYARDNKDQRTSTRVPLVAQITFAPPPSRTSLQPSGVRPGSDRPDRILLKLSKVFASVDLGNSIPVNYYRDLDGRIKRRRGPTKLANVENLPEGVKIIVKLDRFNIPCSQSAIVLGSYLGTLVRKPHLAPLNILQWNHKLYKRVYHPKMISEVERKFAIDGRANNWILHQLDGKWRQYKSKLKKGYYKPNLPMERVLQTVSKTVAESQWATLVDYWYSEDSKKISDKNKENAQNIKHPHTLGRKSFARKRKELEVNGVEVDRATFFDECHKTKDGRYVNDATEEKMNEVYMKLAQKRVDGQELSEADFEQTMLEVFGKDHSGRVRGMGPTITPTNYYGGRFSNISGSSEGSSSSNVNGFISFIVSYLAEKYPEDNLISRLPPSLARVIPRQEVDQNQGSQPPNTATSSLPFDQNHGNQLPNTTPSSSARASSQSCSEEE</sequence>